<evidence type="ECO:0000313" key="2">
    <source>
        <dbReference type="Proteomes" id="UP000010433"/>
    </source>
</evidence>
<evidence type="ECO:0000313" key="1">
    <source>
        <dbReference type="EMBL" id="EKY03080.1"/>
    </source>
</evidence>
<protein>
    <submittedName>
        <fullName evidence="1">Uncharacterized protein</fullName>
    </submittedName>
</protein>
<dbReference type="EMBL" id="AMEP01000042">
    <property type="protein sequence ID" value="EKY03080.1"/>
    <property type="molecule type" value="Genomic_DNA"/>
</dbReference>
<gene>
    <name evidence="1" type="ORF">HMPREF9151_00499</name>
</gene>
<comment type="caution">
    <text evidence="1">The sequence shown here is derived from an EMBL/GenBank/DDBJ whole genome shotgun (WGS) entry which is preliminary data.</text>
</comment>
<organism evidence="1 2">
    <name type="scientific">Hoylesella saccharolytica F0055</name>
    <dbReference type="NCBI Taxonomy" id="1127699"/>
    <lineage>
        <taxon>Bacteria</taxon>
        <taxon>Pseudomonadati</taxon>
        <taxon>Bacteroidota</taxon>
        <taxon>Bacteroidia</taxon>
        <taxon>Bacteroidales</taxon>
        <taxon>Prevotellaceae</taxon>
        <taxon>Hoylesella</taxon>
    </lineage>
</organism>
<name>L1NII3_9BACT</name>
<proteinExistence type="predicted"/>
<dbReference type="Proteomes" id="UP000010433">
    <property type="component" value="Unassembled WGS sequence"/>
</dbReference>
<dbReference type="STRING" id="1127699.HMPREF9151_00499"/>
<reference evidence="1 2" key="1">
    <citation type="submission" date="2012-05" db="EMBL/GenBank/DDBJ databases">
        <authorList>
            <person name="Weinstock G."/>
            <person name="Sodergren E."/>
            <person name="Lobos E.A."/>
            <person name="Fulton L."/>
            <person name="Fulton R."/>
            <person name="Courtney L."/>
            <person name="Fronick C."/>
            <person name="O'Laughlin M."/>
            <person name="Godfrey J."/>
            <person name="Wilson R.M."/>
            <person name="Miner T."/>
            <person name="Farmer C."/>
            <person name="Delehaunty K."/>
            <person name="Cordes M."/>
            <person name="Minx P."/>
            <person name="Tomlinson C."/>
            <person name="Chen J."/>
            <person name="Wollam A."/>
            <person name="Pepin K.H."/>
            <person name="Bhonagiri V."/>
            <person name="Zhang X."/>
            <person name="Suruliraj S."/>
            <person name="Warren W."/>
            <person name="Mitreva M."/>
            <person name="Mardis E.R."/>
            <person name="Wilson R.K."/>
        </authorList>
    </citation>
    <scope>NUCLEOTIDE SEQUENCE [LARGE SCALE GENOMIC DNA]</scope>
    <source>
        <strain evidence="1 2">F0055</strain>
    </source>
</reference>
<keyword evidence="2" id="KW-1185">Reference proteome</keyword>
<dbReference type="HOGENOM" id="CLU_3046659_0_0_10"/>
<sequence>MISFYFSYLLRIFTSLLRLFRKSFQNLLYSKSLEEVMEKDEDVVVPFSLDIGTK</sequence>
<accession>L1NII3</accession>
<dbReference type="AlphaFoldDB" id="L1NII3"/>